<accession>A0A5B7K9L3</accession>
<name>A0A5B7K9L3_PORTR</name>
<dbReference type="EMBL" id="VSRR010145365">
    <property type="protein sequence ID" value="MPD05303.1"/>
    <property type="molecule type" value="Genomic_DNA"/>
</dbReference>
<reference evidence="1 2" key="1">
    <citation type="submission" date="2019-05" db="EMBL/GenBank/DDBJ databases">
        <title>Another draft genome of Portunus trituberculatus and its Hox gene families provides insights of decapod evolution.</title>
        <authorList>
            <person name="Jeong J.-H."/>
            <person name="Song I."/>
            <person name="Kim S."/>
            <person name="Choi T."/>
            <person name="Kim D."/>
            <person name="Ryu S."/>
            <person name="Kim W."/>
        </authorList>
    </citation>
    <scope>NUCLEOTIDE SEQUENCE [LARGE SCALE GENOMIC DNA]</scope>
    <source>
        <tissue evidence="1">Muscle</tissue>
    </source>
</reference>
<evidence type="ECO:0000313" key="1">
    <source>
        <dbReference type="EMBL" id="MPD05303.1"/>
    </source>
</evidence>
<sequence>MGSSRDKLSVSPPGPRRRRRIFHEWASSWGINVAFKRCYLFIFPRQVQPRYFVPWSTSEGQSEGNVALFVSALESPPAMARRRDY</sequence>
<comment type="caution">
    <text evidence="1">The sequence shown here is derived from an EMBL/GenBank/DDBJ whole genome shotgun (WGS) entry which is preliminary data.</text>
</comment>
<keyword evidence="2" id="KW-1185">Reference proteome</keyword>
<gene>
    <name evidence="1" type="ORF">E2C01_101038</name>
</gene>
<proteinExistence type="predicted"/>
<evidence type="ECO:0000313" key="2">
    <source>
        <dbReference type="Proteomes" id="UP000324222"/>
    </source>
</evidence>
<dbReference type="Proteomes" id="UP000324222">
    <property type="component" value="Unassembled WGS sequence"/>
</dbReference>
<protein>
    <submittedName>
        <fullName evidence="1">Uncharacterized protein</fullName>
    </submittedName>
</protein>
<dbReference type="AlphaFoldDB" id="A0A5B7K9L3"/>
<organism evidence="1 2">
    <name type="scientific">Portunus trituberculatus</name>
    <name type="common">Swimming crab</name>
    <name type="synonym">Neptunus trituberculatus</name>
    <dbReference type="NCBI Taxonomy" id="210409"/>
    <lineage>
        <taxon>Eukaryota</taxon>
        <taxon>Metazoa</taxon>
        <taxon>Ecdysozoa</taxon>
        <taxon>Arthropoda</taxon>
        <taxon>Crustacea</taxon>
        <taxon>Multicrustacea</taxon>
        <taxon>Malacostraca</taxon>
        <taxon>Eumalacostraca</taxon>
        <taxon>Eucarida</taxon>
        <taxon>Decapoda</taxon>
        <taxon>Pleocyemata</taxon>
        <taxon>Brachyura</taxon>
        <taxon>Eubrachyura</taxon>
        <taxon>Portunoidea</taxon>
        <taxon>Portunidae</taxon>
        <taxon>Portuninae</taxon>
        <taxon>Portunus</taxon>
    </lineage>
</organism>